<dbReference type="CDD" id="cd01949">
    <property type="entry name" value="GGDEF"/>
    <property type="match status" value="1"/>
</dbReference>
<feature type="domain" description="GGDEF" evidence="4">
    <location>
        <begin position="244"/>
        <end position="379"/>
    </location>
</feature>
<evidence type="ECO:0000256" key="3">
    <source>
        <dbReference type="SAM" id="MobiDB-lite"/>
    </source>
</evidence>
<organism evidence="5 6">
    <name type="scientific">Novosphingobium taihuense</name>
    <dbReference type="NCBI Taxonomy" id="260085"/>
    <lineage>
        <taxon>Bacteria</taxon>
        <taxon>Pseudomonadati</taxon>
        <taxon>Pseudomonadota</taxon>
        <taxon>Alphaproteobacteria</taxon>
        <taxon>Sphingomonadales</taxon>
        <taxon>Sphingomonadaceae</taxon>
        <taxon>Novosphingobium</taxon>
    </lineage>
</organism>
<proteinExistence type="predicted"/>
<evidence type="ECO:0000256" key="2">
    <source>
        <dbReference type="SAM" id="Coils"/>
    </source>
</evidence>
<dbReference type="Pfam" id="PF00990">
    <property type="entry name" value="GGDEF"/>
    <property type="match status" value="1"/>
</dbReference>
<dbReference type="Gene3D" id="3.30.70.270">
    <property type="match status" value="1"/>
</dbReference>
<dbReference type="InterPro" id="IPR029787">
    <property type="entry name" value="Nucleotide_cyclase"/>
</dbReference>
<protein>
    <recommendedName>
        <fullName evidence="1">diguanylate cyclase</fullName>
        <ecNumber evidence="1">2.7.7.65</ecNumber>
    </recommendedName>
</protein>
<dbReference type="Proteomes" id="UP000538566">
    <property type="component" value="Unassembled WGS sequence"/>
</dbReference>
<dbReference type="SMART" id="SM00267">
    <property type="entry name" value="GGDEF"/>
    <property type="match status" value="1"/>
</dbReference>
<name>A0A7W7ESV5_9SPHN</name>
<keyword evidence="6" id="KW-1185">Reference proteome</keyword>
<dbReference type="FunFam" id="3.30.70.270:FF:000001">
    <property type="entry name" value="Diguanylate cyclase domain protein"/>
    <property type="match status" value="1"/>
</dbReference>
<dbReference type="GO" id="GO:0052621">
    <property type="term" value="F:diguanylate cyclase activity"/>
    <property type="evidence" value="ECO:0007669"/>
    <property type="project" value="UniProtKB-EC"/>
</dbReference>
<dbReference type="SUPFAM" id="SSF55073">
    <property type="entry name" value="Nucleotide cyclase"/>
    <property type="match status" value="1"/>
</dbReference>
<gene>
    <name evidence="5" type="ORF">GGR37_000595</name>
</gene>
<dbReference type="NCBIfam" id="TIGR00254">
    <property type="entry name" value="GGDEF"/>
    <property type="match status" value="1"/>
</dbReference>
<dbReference type="PANTHER" id="PTHR45138:SF24">
    <property type="entry name" value="DIGUANYLATE CYCLASE DGCC-RELATED"/>
    <property type="match status" value="1"/>
</dbReference>
<sequence length="388" mass="42954">MTHDPSSRGSRSRLLQWLGIGPGEDNDESHSHGSATPPPAITAREIWLPAKRRLLGKVADFLIDHDLEVMPWTLEVAYDCVTGAKPKLAQMILERTEAGKLVTLQWLENVLRQEEGDTSDQILAALMSRLEESLEDFSKTTNSARDATSAYGAALQQHVDDLEQVSRAGIVITELAALAKAMIHRTREIEHDLNESEERTKALQKNLDEARRIADEDHLTGLPNRRAFELLLDRETAAARAAGDELNVAFCDIDHFKRINDSHGHAAGDRVLKTVADTLSRISDSRCHVARHGGEEFAVLFRGMSLQKAWERLELAREEIAERRLINRATDMPFGRVTFSGGIADVFAYAARSDALRAADEALYAAKQAGRNQIFIAGETPPPLQDAA</sequence>
<dbReference type="InterPro" id="IPR043128">
    <property type="entry name" value="Rev_trsase/Diguanyl_cyclase"/>
</dbReference>
<dbReference type="InterPro" id="IPR000160">
    <property type="entry name" value="GGDEF_dom"/>
</dbReference>
<dbReference type="PROSITE" id="PS50887">
    <property type="entry name" value="GGDEF"/>
    <property type="match status" value="1"/>
</dbReference>
<dbReference type="GO" id="GO:0043709">
    <property type="term" value="P:cell adhesion involved in single-species biofilm formation"/>
    <property type="evidence" value="ECO:0007669"/>
    <property type="project" value="TreeGrafter"/>
</dbReference>
<dbReference type="GO" id="GO:0005886">
    <property type="term" value="C:plasma membrane"/>
    <property type="evidence" value="ECO:0007669"/>
    <property type="project" value="TreeGrafter"/>
</dbReference>
<feature type="region of interest" description="Disordered" evidence="3">
    <location>
        <begin position="18"/>
        <end position="39"/>
    </location>
</feature>
<dbReference type="EC" id="2.7.7.65" evidence="1"/>
<evidence type="ECO:0000259" key="4">
    <source>
        <dbReference type="PROSITE" id="PS50887"/>
    </source>
</evidence>
<dbReference type="RefSeq" id="WP_246415396.1">
    <property type="nucleotide sequence ID" value="NZ_JACHOA010000001.1"/>
</dbReference>
<dbReference type="AlphaFoldDB" id="A0A7W7ESV5"/>
<reference evidence="5 6" key="1">
    <citation type="submission" date="2020-08" db="EMBL/GenBank/DDBJ databases">
        <title>Genomic Encyclopedia of Type Strains, Phase IV (KMG-IV): sequencing the most valuable type-strain genomes for metagenomic binning, comparative biology and taxonomic classification.</title>
        <authorList>
            <person name="Goeker M."/>
        </authorList>
    </citation>
    <scope>NUCLEOTIDE SEQUENCE [LARGE SCALE GENOMIC DNA]</scope>
    <source>
        <strain evidence="5 6">DSM 17507</strain>
    </source>
</reference>
<feature type="coiled-coil region" evidence="2">
    <location>
        <begin position="186"/>
        <end position="213"/>
    </location>
</feature>
<dbReference type="PANTHER" id="PTHR45138">
    <property type="entry name" value="REGULATORY COMPONENTS OF SENSORY TRANSDUCTION SYSTEM"/>
    <property type="match status" value="1"/>
</dbReference>
<dbReference type="InterPro" id="IPR050469">
    <property type="entry name" value="Diguanylate_Cyclase"/>
</dbReference>
<dbReference type="EMBL" id="JACHOA010000001">
    <property type="protein sequence ID" value="MBB4612349.1"/>
    <property type="molecule type" value="Genomic_DNA"/>
</dbReference>
<accession>A0A7W7ESV5</accession>
<comment type="caution">
    <text evidence="5">The sequence shown here is derived from an EMBL/GenBank/DDBJ whole genome shotgun (WGS) entry which is preliminary data.</text>
</comment>
<evidence type="ECO:0000313" key="5">
    <source>
        <dbReference type="EMBL" id="MBB4612349.1"/>
    </source>
</evidence>
<evidence type="ECO:0000313" key="6">
    <source>
        <dbReference type="Proteomes" id="UP000538566"/>
    </source>
</evidence>
<evidence type="ECO:0000256" key="1">
    <source>
        <dbReference type="ARBA" id="ARBA00012528"/>
    </source>
</evidence>
<dbReference type="GO" id="GO:1902201">
    <property type="term" value="P:negative regulation of bacterial-type flagellum-dependent cell motility"/>
    <property type="evidence" value="ECO:0007669"/>
    <property type="project" value="TreeGrafter"/>
</dbReference>
<keyword evidence="2" id="KW-0175">Coiled coil</keyword>